<keyword evidence="1" id="KW-0472">Membrane</keyword>
<organism evidence="2 3">
    <name type="scientific">Xylella fastidiosa (strain 9a5c)</name>
    <dbReference type="NCBI Taxonomy" id="160492"/>
    <lineage>
        <taxon>Bacteria</taxon>
        <taxon>Pseudomonadati</taxon>
        <taxon>Pseudomonadota</taxon>
        <taxon>Gammaproteobacteria</taxon>
        <taxon>Lysobacterales</taxon>
        <taxon>Lysobacteraceae</taxon>
        <taxon>Xylella</taxon>
    </lineage>
</organism>
<protein>
    <submittedName>
        <fullName evidence="2">Uncharacterized protein</fullName>
    </submittedName>
</protein>
<evidence type="ECO:0000313" key="2">
    <source>
        <dbReference type="EMBL" id="AAF85155.1"/>
    </source>
</evidence>
<sequence>MLGCISLNLLLCACVLLVVVVSCLLSGVLFAVCASNQVGGSYWAWCLMCARLSLLQCRVCVSVVL</sequence>
<evidence type="ECO:0000313" key="3">
    <source>
        <dbReference type="Proteomes" id="UP000000812"/>
    </source>
</evidence>
<keyword evidence="1" id="KW-1133">Transmembrane helix</keyword>
<feature type="transmembrane region" description="Helical" evidence="1">
    <location>
        <begin position="7"/>
        <end position="30"/>
    </location>
</feature>
<dbReference type="PIR" id="C82569">
    <property type="entry name" value="C82569"/>
</dbReference>
<keyword evidence="1" id="KW-0812">Transmembrane</keyword>
<proteinExistence type="predicted"/>
<dbReference type="Proteomes" id="UP000000812">
    <property type="component" value="Chromosome"/>
</dbReference>
<accession>Q9PAY9</accession>
<evidence type="ECO:0000256" key="1">
    <source>
        <dbReference type="SAM" id="Phobius"/>
    </source>
</evidence>
<gene>
    <name evidence="2" type="ordered locus">XF_2356</name>
</gene>
<dbReference type="KEGG" id="xfa:XF_2356"/>
<dbReference type="HOGENOM" id="CLU_2848909_0_0_6"/>
<reference evidence="2 3" key="1">
    <citation type="journal article" date="2000" name="Nature">
        <title>The genome sequence of the plant pathogen Xylella fastidiosa.</title>
        <authorList>
            <person name="Simpson A.J."/>
            <person name="Reinach F.C."/>
            <person name="Arruda P."/>
            <person name="Abreu F.A."/>
            <person name="Acencio M."/>
            <person name="Alvarenga R."/>
            <person name="Alves L.M."/>
            <person name="Araya J.E."/>
            <person name="Baia G.S."/>
            <person name="Baptista C.S."/>
            <person name="Barros M.H."/>
            <person name="Bonaccorsi E.D."/>
            <person name="Bordin S."/>
            <person name="Bove J.M."/>
            <person name="Briones M.R."/>
            <person name="Bueno M.R."/>
            <person name="Camargo A.A."/>
            <person name="Camargo L.E."/>
            <person name="Carraro D.M."/>
            <person name="Carrer H."/>
            <person name="Colauto N.B."/>
            <person name="Colombo C."/>
            <person name="Costa F.F."/>
            <person name="Costa M.C."/>
            <person name="Costa-Neto C.M."/>
            <person name="Coutinho L.L."/>
            <person name="Cristofani M."/>
            <person name="Dias-Neto E."/>
            <person name="Docena C."/>
            <person name="El-Dorry H."/>
            <person name="Facincani A.P."/>
            <person name="Ferreira A.J."/>
            <person name="Ferreira V.C."/>
            <person name="Ferro J.A."/>
            <person name="Fraga J.S."/>
            <person name="Franca S.C."/>
            <person name="Franco M.C."/>
            <person name="Frohme M."/>
            <person name="Furlan L.R."/>
            <person name="Garnier M."/>
            <person name="Goldman G.H."/>
            <person name="Goldman M.H."/>
            <person name="Gomes S.L."/>
            <person name="Gruber A."/>
            <person name="Ho P.L."/>
            <person name="Hoheisel J.D."/>
            <person name="Junqueira M.L."/>
            <person name="Kemper E.L."/>
            <person name="Kitajima J.P."/>
            <person name="Krieger J.E."/>
            <person name="Kuramae E.E."/>
            <person name="Laigret F."/>
            <person name="Lambais M.R."/>
            <person name="Leite L.C."/>
            <person name="Lemos E.G."/>
            <person name="Lemos M.V."/>
            <person name="Lopes S.A."/>
            <person name="Lopes C.R."/>
            <person name="Machado J.A."/>
            <person name="Machado M.A."/>
            <person name="Madeira A.M."/>
            <person name="Madeira H.M."/>
            <person name="Marino C.L."/>
            <person name="Marques M.V."/>
            <person name="Martins E.A."/>
            <person name="Martins E.M."/>
            <person name="Matsukuma A.Y."/>
            <person name="Menck C.F."/>
            <person name="Miracca E.C."/>
            <person name="Miyaki C.Y."/>
            <person name="Monteriro-Vitorello C.B."/>
            <person name="Moon D.H."/>
            <person name="Nagai M.A."/>
            <person name="Nascimento A.L."/>
            <person name="Netto L.E."/>
            <person name="Nhani A.Jr."/>
            <person name="Nobrega F.G."/>
            <person name="Nunes L.R."/>
            <person name="Oliveira M.A."/>
            <person name="de Oliveira M.C."/>
            <person name="de Oliveira R.C."/>
            <person name="Palmieri D.A."/>
            <person name="Paris A."/>
            <person name="Peixoto B.R."/>
            <person name="Pereira G.A."/>
            <person name="Pereira H.A.Jr."/>
            <person name="Pesquero J.B."/>
            <person name="Quaggio R.B."/>
            <person name="Roberto P.G."/>
            <person name="Rodrigues V."/>
            <person name="de M Rosa A.J."/>
            <person name="de Rosa V.E.Jr."/>
            <person name="de Sa R.G."/>
            <person name="Santelli R.V."/>
            <person name="Sawasaki H.E."/>
            <person name="da Silva A.C."/>
            <person name="da Silva A.M."/>
            <person name="da Silva F.R."/>
            <person name="da Silva W.A.Jr."/>
            <person name="da Silveira J.F."/>
            <person name="Silvestri M.L."/>
            <person name="Siqueira W.J."/>
            <person name="de Souza A.A."/>
            <person name="de Souza A.P."/>
            <person name="Terenzi M.F."/>
            <person name="Truffi D."/>
            <person name="Tsai S.M."/>
            <person name="Tsuhako M.H."/>
            <person name="Vallada H."/>
            <person name="Van Sluys M.A."/>
            <person name="Verjovski-Almeida S."/>
            <person name="Vettore A.L."/>
            <person name="Zago M.A."/>
            <person name="Zatz M."/>
            <person name="Meidanis J."/>
            <person name="Setubal J.C."/>
        </authorList>
    </citation>
    <scope>NUCLEOTIDE SEQUENCE [LARGE SCALE GENOMIC DNA]</scope>
    <source>
        <strain evidence="2 3">9a5c</strain>
    </source>
</reference>
<dbReference type="AlphaFoldDB" id="Q9PAY9"/>
<name>Q9PAY9_XYLFA</name>
<dbReference type="EMBL" id="AE003849">
    <property type="protein sequence ID" value="AAF85155.1"/>
    <property type="molecule type" value="Genomic_DNA"/>
</dbReference>
<dbReference type="STRING" id="160492.XF_2356"/>